<organism evidence="3">
    <name type="scientific">Schizophyllum commune (strain H4-8 / FGSC 9210)</name>
    <name type="common">Split gill fungus</name>
    <dbReference type="NCBI Taxonomy" id="578458"/>
    <lineage>
        <taxon>Eukaryota</taxon>
        <taxon>Fungi</taxon>
        <taxon>Dikarya</taxon>
        <taxon>Basidiomycota</taxon>
        <taxon>Agaricomycotina</taxon>
        <taxon>Agaricomycetes</taxon>
        <taxon>Agaricomycetidae</taxon>
        <taxon>Agaricales</taxon>
        <taxon>Schizophyllaceae</taxon>
        <taxon>Schizophyllum</taxon>
    </lineage>
</organism>
<evidence type="ECO:0000256" key="1">
    <source>
        <dbReference type="SAM" id="MobiDB-lite"/>
    </source>
</evidence>
<evidence type="ECO:0000313" key="2">
    <source>
        <dbReference type="EMBL" id="EFI95534.1"/>
    </source>
</evidence>
<dbReference type="KEGG" id="scm:SCHCO_02584109"/>
<dbReference type="AlphaFoldDB" id="D8Q8U0"/>
<dbReference type="GeneID" id="9591445"/>
<protein>
    <recommendedName>
        <fullName evidence="4">F-box domain-containing protein</fullName>
    </recommendedName>
</protein>
<dbReference type="eggNOG" id="ENOG502SYA8">
    <property type="taxonomic scope" value="Eukaryota"/>
</dbReference>
<dbReference type="EMBL" id="GL377308">
    <property type="protein sequence ID" value="EFI95534.1"/>
    <property type="molecule type" value="Genomic_DNA"/>
</dbReference>
<dbReference type="HOGENOM" id="CLU_018544_12_1_1"/>
<dbReference type="RefSeq" id="XP_003030437.1">
    <property type="nucleotide sequence ID" value="XM_003030391.1"/>
</dbReference>
<evidence type="ECO:0008006" key="4">
    <source>
        <dbReference type="Google" id="ProtNLM"/>
    </source>
</evidence>
<dbReference type="InParanoid" id="D8Q8U0"/>
<dbReference type="OrthoDB" id="2928961at2759"/>
<dbReference type="OMA" id="FCESHAD"/>
<gene>
    <name evidence="2" type="ORF">SCHCODRAFT_235838</name>
</gene>
<name>D8Q8U0_SCHCM</name>
<dbReference type="Proteomes" id="UP000007431">
    <property type="component" value="Unassembled WGS sequence"/>
</dbReference>
<sequence length="528" mass="58963">MISHKESPKEGIADQQASQHPALEPSAHQPVDSPMDRVPKEILGLIFEFCVAREASLPNQFFHNTAKCPWLLTRVCGIWRELACKTMSLWTTIRISVDALEESGRSLADVSDLLRNYLQRSYPLLLHITVMSEDSFPAHILNPIVDTCERWHYLFLFAHPDDFPRFAVIRGRIPALQSLQVIPTRIGEPTNTTPTMFEIAPKLDTLSLGGHALELNFALPWKQIRIFEANYIDPADVLRFLPLMPALADLKLGREPPEHTPGPTQGIMITLARLRALTLNVSEGQRSPAHPGDLLDHLTLPALEDLEVECDVEESIETLRRLIERSDCRIEALTLVVTFKCRGNLLGLFRLTPHLQRLTLFDGTSMTEPRLLDALVVRPEDPGSVLLPKLERTTLLASSPLPEEDVLRWLDVFESRVNPPQPLNEDGEVDEARRVHALRGILMGCTSGENIVDNRVCVDRFNGIMAAGVSVDLWRADSLGVGGYELGLTQMGGTRAAEAGEGTKGLSDFESAARYRRVCPIKESRHMD</sequence>
<reference evidence="2 3" key="1">
    <citation type="journal article" date="2010" name="Nat. Biotechnol.">
        <title>Genome sequence of the model mushroom Schizophyllum commune.</title>
        <authorList>
            <person name="Ohm R.A."/>
            <person name="de Jong J.F."/>
            <person name="Lugones L.G."/>
            <person name="Aerts A."/>
            <person name="Kothe E."/>
            <person name="Stajich J.E."/>
            <person name="de Vries R.P."/>
            <person name="Record E."/>
            <person name="Levasseur A."/>
            <person name="Baker S.E."/>
            <person name="Bartholomew K.A."/>
            <person name="Coutinho P.M."/>
            <person name="Erdmann S."/>
            <person name="Fowler T.J."/>
            <person name="Gathman A.C."/>
            <person name="Lombard V."/>
            <person name="Henrissat B."/>
            <person name="Knabe N."/>
            <person name="Kuees U."/>
            <person name="Lilly W.W."/>
            <person name="Lindquist E."/>
            <person name="Lucas S."/>
            <person name="Magnuson J.K."/>
            <person name="Piumi F."/>
            <person name="Raudaskoski M."/>
            <person name="Salamov A."/>
            <person name="Schmutz J."/>
            <person name="Schwarze F.W.M.R."/>
            <person name="vanKuyk P.A."/>
            <person name="Horton J.S."/>
            <person name="Grigoriev I.V."/>
            <person name="Woesten H.A.B."/>
        </authorList>
    </citation>
    <scope>NUCLEOTIDE SEQUENCE [LARGE SCALE GENOMIC DNA]</scope>
    <source>
        <strain evidence="3">H4-8 / FGSC 9210</strain>
    </source>
</reference>
<evidence type="ECO:0000313" key="3">
    <source>
        <dbReference type="Proteomes" id="UP000007431"/>
    </source>
</evidence>
<feature type="region of interest" description="Disordered" evidence="1">
    <location>
        <begin position="1"/>
        <end position="33"/>
    </location>
</feature>
<keyword evidence="3" id="KW-1185">Reference proteome</keyword>
<dbReference type="VEuPathDB" id="FungiDB:SCHCODRAFT_02584109"/>
<proteinExistence type="predicted"/>
<feature type="compositionally biased region" description="Basic and acidic residues" evidence="1">
    <location>
        <begin position="1"/>
        <end position="12"/>
    </location>
</feature>
<accession>D8Q8U0</accession>